<keyword evidence="2 3" id="KW-0862">Zinc</keyword>
<feature type="region of interest" description="Disordered" evidence="4">
    <location>
        <begin position="41"/>
        <end position="200"/>
    </location>
</feature>
<dbReference type="Pfam" id="PF00412">
    <property type="entry name" value="LIM"/>
    <property type="match status" value="1"/>
</dbReference>
<dbReference type="Gene3D" id="2.10.110.10">
    <property type="entry name" value="Cysteine Rich Protein"/>
    <property type="match status" value="2"/>
</dbReference>
<feature type="compositionally biased region" description="Basic and acidic residues" evidence="4">
    <location>
        <begin position="496"/>
        <end position="506"/>
    </location>
</feature>
<keyword evidence="1 3" id="KW-0479">Metal-binding</keyword>
<feature type="compositionally biased region" description="Low complexity" evidence="4">
    <location>
        <begin position="123"/>
        <end position="134"/>
    </location>
</feature>
<dbReference type="SMART" id="SM00132">
    <property type="entry name" value="LIM"/>
    <property type="match status" value="2"/>
</dbReference>
<dbReference type="CDD" id="cd09397">
    <property type="entry name" value="LIM1_UF1"/>
    <property type="match status" value="1"/>
</dbReference>
<feature type="compositionally biased region" description="Low complexity" evidence="4">
    <location>
        <begin position="433"/>
        <end position="459"/>
    </location>
</feature>
<dbReference type="Proteomes" id="UP001218218">
    <property type="component" value="Unassembled WGS sequence"/>
</dbReference>
<feature type="compositionally biased region" description="Polar residues" evidence="4">
    <location>
        <begin position="162"/>
        <end position="177"/>
    </location>
</feature>
<feature type="domain" description="LIM zinc-binding" evidence="5">
    <location>
        <begin position="569"/>
        <end position="632"/>
    </location>
</feature>
<dbReference type="PANTHER" id="PTHR24216:SF8">
    <property type="entry name" value="PAXILLIN, ISOFORM F"/>
    <property type="match status" value="1"/>
</dbReference>
<feature type="compositionally biased region" description="Basic and acidic residues" evidence="4">
    <location>
        <begin position="376"/>
        <end position="386"/>
    </location>
</feature>
<dbReference type="PROSITE" id="PS50023">
    <property type="entry name" value="LIM_DOMAIN_2"/>
    <property type="match status" value="1"/>
</dbReference>
<sequence length="738" mass="78803">MLASPSQPSAGRMSQMLPSVKCSNCNLQIPLAELGDHICAPAPPPPTLSIPNTPNLPKPSLSPGAAASLLPQRLQGLVGGAPRAPTPSTSSRAPPSNSLPSRNDQLRLNTGGSSLNPPASSYPTRSSPLSAPRSSSRDPYASGGESPVRSRPPVGNFGRARSGSTASAGMSPTTARPSFTREMPPPAAAPPQPAPLVTQVGGEAGMAGVGRRGFAAAARAAMFTAPPIKASPPRHIDIGASIRSDSTPPLSTSSGSSHSPGIAPYPESPVSPYRRSRSPPSRAPKAQLQPSASISSRGSSNNTRSLYQSSESEYGGLAYADSTDYEDDEDDAADLRRVNELRSPLDSFRRTDPPSPLPSKAIVPPKSTAALNTPRAAERTARRGSESEGSDYGETPVKSNGSPRIAPPPSAYDRRGGSGLSSSSRSHTRGDSSESAQSAYSSKSAAALRAAIQRSSSQADTDRLTASKSNSIGRERSLSPEAKRKDFGDSASMRSRRSDRSPDARVKPTQTRQSPARERSATRDRERERAPRKPKICVRCEKKIDDGKWVSVDGGGVLCEKCWKNMYLPKCRRCNLPIEKQAVSSSDGQLKGKYHRECFNCHTCQKPFPDKTFYVLDGKPLCAYHYHEANDSLCAAARCGQPIEGPCAVSHAGDRYHPEHMLCEFPGYGGCKERLDEYWEVDGRMLCEKHSRASRLAEEEMDDDDGGSTWSGASLRRKNTRAMKRVTRFIDLANGPGG</sequence>
<dbReference type="CDD" id="cd08368">
    <property type="entry name" value="LIM"/>
    <property type="match status" value="1"/>
</dbReference>
<protein>
    <recommendedName>
        <fullName evidence="5">LIM zinc-binding domain-containing protein</fullName>
    </recommendedName>
</protein>
<dbReference type="EMBL" id="JARIHO010000023">
    <property type="protein sequence ID" value="KAJ7343343.1"/>
    <property type="molecule type" value="Genomic_DNA"/>
</dbReference>
<keyword evidence="3" id="KW-0440">LIM domain</keyword>
<dbReference type="SUPFAM" id="SSF57716">
    <property type="entry name" value="Glucocorticoid receptor-like (DNA-binding domain)"/>
    <property type="match status" value="2"/>
</dbReference>
<feature type="compositionally biased region" description="Pro residues" evidence="4">
    <location>
        <begin position="183"/>
        <end position="194"/>
    </location>
</feature>
<dbReference type="PROSITE" id="PS00478">
    <property type="entry name" value="LIM_DOMAIN_1"/>
    <property type="match status" value="1"/>
</dbReference>
<name>A0AAD6ZX87_9AGAR</name>
<organism evidence="6 7">
    <name type="scientific">Mycena albidolilacea</name>
    <dbReference type="NCBI Taxonomy" id="1033008"/>
    <lineage>
        <taxon>Eukaryota</taxon>
        <taxon>Fungi</taxon>
        <taxon>Dikarya</taxon>
        <taxon>Basidiomycota</taxon>
        <taxon>Agaricomycotina</taxon>
        <taxon>Agaricomycetes</taxon>
        <taxon>Agaricomycetidae</taxon>
        <taxon>Agaricales</taxon>
        <taxon>Marasmiineae</taxon>
        <taxon>Mycenaceae</taxon>
        <taxon>Mycena</taxon>
    </lineage>
</organism>
<reference evidence="6" key="1">
    <citation type="submission" date="2023-03" db="EMBL/GenBank/DDBJ databases">
        <title>Massive genome expansion in bonnet fungi (Mycena s.s.) driven by repeated elements and novel gene families across ecological guilds.</title>
        <authorList>
            <consortium name="Lawrence Berkeley National Laboratory"/>
            <person name="Harder C.B."/>
            <person name="Miyauchi S."/>
            <person name="Viragh M."/>
            <person name="Kuo A."/>
            <person name="Thoen E."/>
            <person name="Andreopoulos B."/>
            <person name="Lu D."/>
            <person name="Skrede I."/>
            <person name="Drula E."/>
            <person name="Henrissat B."/>
            <person name="Morin E."/>
            <person name="Kohler A."/>
            <person name="Barry K."/>
            <person name="LaButti K."/>
            <person name="Morin E."/>
            <person name="Salamov A."/>
            <person name="Lipzen A."/>
            <person name="Mereny Z."/>
            <person name="Hegedus B."/>
            <person name="Baldrian P."/>
            <person name="Stursova M."/>
            <person name="Weitz H."/>
            <person name="Taylor A."/>
            <person name="Grigoriev I.V."/>
            <person name="Nagy L.G."/>
            <person name="Martin F."/>
            <person name="Kauserud H."/>
        </authorList>
    </citation>
    <scope>NUCLEOTIDE SEQUENCE</scope>
    <source>
        <strain evidence="6">CBHHK002</strain>
    </source>
</reference>
<feature type="compositionally biased region" description="Low complexity" evidence="4">
    <location>
        <begin position="244"/>
        <end position="284"/>
    </location>
</feature>
<gene>
    <name evidence="6" type="ORF">DFH08DRAFT_872422</name>
</gene>
<comment type="caution">
    <text evidence="6">The sequence shown here is derived from an EMBL/GenBank/DDBJ whole genome shotgun (WGS) entry which is preliminary data.</text>
</comment>
<feature type="compositionally biased region" description="Low complexity" evidence="4">
    <location>
        <begin position="81"/>
        <end position="96"/>
    </location>
</feature>
<proteinExistence type="predicted"/>
<evidence type="ECO:0000256" key="3">
    <source>
        <dbReference type="PROSITE-ProRule" id="PRU00125"/>
    </source>
</evidence>
<evidence type="ECO:0000259" key="5">
    <source>
        <dbReference type="PROSITE" id="PS50023"/>
    </source>
</evidence>
<dbReference type="GO" id="GO:0046872">
    <property type="term" value="F:metal ion binding"/>
    <property type="evidence" value="ECO:0007669"/>
    <property type="project" value="UniProtKB-KW"/>
</dbReference>
<evidence type="ECO:0000313" key="7">
    <source>
        <dbReference type="Proteomes" id="UP001218218"/>
    </source>
</evidence>
<dbReference type="PANTHER" id="PTHR24216">
    <property type="entry name" value="PAXILLIN-RELATED"/>
    <property type="match status" value="1"/>
</dbReference>
<feature type="compositionally biased region" description="Acidic residues" evidence="4">
    <location>
        <begin position="323"/>
        <end position="332"/>
    </location>
</feature>
<feature type="compositionally biased region" description="Basic and acidic residues" evidence="4">
    <location>
        <begin position="473"/>
        <end position="488"/>
    </location>
</feature>
<feature type="region of interest" description="Disordered" evidence="4">
    <location>
        <begin position="224"/>
        <end position="530"/>
    </location>
</feature>
<feature type="compositionally biased region" description="Basic and acidic residues" evidence="4">
    <location>
        <begin position="515"/>
        <end position="530"/>
    </location>
</feature>
<feature type="compositionally biased region" description="Low complexity" evidence="4">
    <location>
        <begin position="291"/>
        <end position="305"/>
    </location>
</feature>
<dbReference type="InterPro" id="IPR001781">
    <property type="entry name" value="Znf_LIM"/>
</dbReference>
<feature type="compositionally biased region" description="Polar residues" evidence="4">
    <location>
        <begin position="98"/>
        <end position="122"/>
    </location>
</feature>
<dbReference type="GO" id="GO:0030695">
    <property type="term" value="F:GTPase regulator activity"/>
    <property type="evidence" value="ECO:0007669"/>
    <property type="project" value="UniProtKB-ARBA"/>
</dbReference>
<keyword evidence="7" id="KW-1185">Reference proteome</keyword>
<dbReference type="AlphaFoldDB" id="A0AAD6ZX87"/>
<accession>A0AAD6ZX87</accession>
<evidence type="ECO:0000256" key="4">
    <source>
        <dbReference type="SAM" id="MobiDB-lite"/>
    </source>
</evidence>
<evidence type="ECO:0000256" key="2">
    <source>
        <dbReference type="ARBA" id="ARBA00022833"/>
    </source>
</evidence>
<evidence type="ECO:0000313" key="6">
    <source>
        <dbReference type="EMBL" id="KAJ7343343.1"/>
    </source>
</evidence>
<evidence type="ECO:0000256" key="1">
    <source>
        <dbReference type="ARBA" id="ARBA00022723"/>
    </source>
</evidence>